<keyword evidence="4" id="KW-1185">Reference proteome</keyword>
<feature type="region of interest" description="Disordered" evidence="1">
    <location>
        <begin position="718"/>
        <end position="738"/>
    </location>
</feature>
<feature type="compositionally biased region" description="Polar residues" evidence="1">
    <location>
        <begin position="88"/>
        <end position="99"/>
    </location>
</feature>
<dbReference type="PANTHER" id="PTHR28083:SF1">
    <property type="entry name" value="GOOD FOR FULL DBP5 ACTIVITY PROTEIN 2"/>
    <property type="match status" value="1"/>
</dbReference>
<proteinExistence type="predicted"/>
<feature type="region of interest" description="Disordered" evidence="1">
    <location>
        <begin position="79"/>
        <end position="105"/>
    </location>
</feature>
<evidence type="ECO:0000256" key="1">
    <source>
        <dbReference type="SAM" id="MobiDB-lite"/>
    </source>
</evidence>
<evidence type="ECO:0000313" key="4">
    <source>
        <dbReference type="Proteomes" id="UP000245383"/>
    </source>
</evidence>
<dbReference type="STRING" id="133385.A0A2T9YJ73"/>
<evidence type="ECO:0000313" key="3">
    <source>
        <dbReference type="EMBL" id="PVU92375.1"/>
    </source>
</evidence>
<name>A0A2T9YJ73_9FUNG</name>
<comment type="caution">
    <text evidence="3">The sequence shown here is derived from an EMBL/GenBank/DDBJ whole genome shotgun (WGS) entry which is preliminary data.</text>
</comment>
<dbReference type="InterPro" id="IPR040151">
    <property type="entry name" value="Gfd2/YDR514C-like"/>
</dbReference>
<dbReference type="EMBL" id="MBFR01000164">
    <property type="protein sequence ID" value="PVU92375.1"/>
    <property type="molecule type" value="Genomic_DNA"/>
</dbReference>
<sequence>MNSIYKAGGFDRHQGEHFKNCAYVLIEKPEINKAKYRYYSESFTNRDSYLNQSPLALKLDSHFKSESQPISLEYSQLDRPNKRKKHSLASNALNFNPNNKSRSKKSLILSSSDTEVKVTRNKSLPGNYPTKKIKIKLPANNRNTIHALPIIKPSKKLNIRESVKSFNNSIAVESRKSMNYKIDPVEPHNSVIDLSEPKNDLQATPTNELNNELTDCFENMNINQQTLQDNSKIVESNSWGEVSTTEWPPAFSENWNQVSNESPSAQKNNDWPNMRTDVATDENHNIIRLNSNSDNLPKIKQKPSQIPKLIDDFITKQQQPVNNTLGFNEYLLQKETINSNLKKNTPLSREDLENWSIISEAISAWLPACSNFQSRKLVTSTFSSHDYYINSERQFVIASTEGSLNKYIAVDWVSLNLTRQRLELETGDTFLVLPHKLMSSVEIIKFYQPKDYYVAKKRIQKHNKNIQKQEKSKSILRQIIFEWHRLQKVEKLKSHAYLAFDCEMWERNHDYLTEIGWAIYDNNKKKYLSRHYIIAEHFYLENSRYVGDHRDKFLFGNSIVAPLEIALQCLVKDIASVSPVIIIGHDISMDLKILLKHGIDFSQNSLFVKKFDQVTNSKNSFSIVDTSTLFMARICSINQAPSLTAVLKYYNITVTFPHNAGNDAVYTLFGFLKLVRDEIPSFLGKPSSALLADDSNILITRDRLLIKTQNNLNTENKKSVGIYDSNNKSDNDSDQNSLIDYYNTETNNQSKVESKQKHSFKSSLSSIKPKFNSNKAELTAENLRSIPAFKREKSKNNENVVNISDELDFFKESSTQAISPNPKTVVLKAENIKELDLLLGFEY</sequence>
<dbReference type="Gene3D" id="3.30.420.10">
    <property type="entry name" value="Ribonuclease H-like superfamily/Ribonuclease H"/>
    <property type="match status" value="1"/>
</dbReference>
<dbReference type="InterPro" id="IPR036397">
    <property type="entry name" value="RNaseH_sf"/>
</dbReference>
<dbReference type="GO" id="GO:0005634">
    <property type="term" value="C:nucleus"/>
    <property type="evidence" value="ECO:0007669"/>
    <property type="project" value="TreeGrafter"/>
</dbReference>
<dbReference type="AlphaFoldDB" id="A0A2T9YJ73"/>
<dbReference type="Pfam" id="PF21762">
    <property type="entry name" value="DEDDh_C"/>
    <property type="match status" value="1"/>
</dbReference>
<dbReference type="SUPFAM" id="SSF53098">
    <property type="entry name" value="Ribonuclease H-like"/>
    <property type="match status" value="1"/>
</dbReference>
<dbReference type="InterPro" id="IPR048519">
    <property type="entry name" value="Gfd2/YDR514C-like_C"/>
</dbReference>
<dbReference type="OrthoDB" id="5953249at2759"/>
<dbReference type="InterPro" id="IPR012337">
    <property type="entry name" value="RNaseH-like_sf"/>
</dbReference>
<dbReference type="Proteomes" id="UP000245383">
    <property type="component" value="Unassembled WGS sequence"/>
</dbReference>
<gene>
    <name evidence="3" type="ORF">BB561_003880</name>
</gene>
<organism evidence="3 4">
    <name type="scientific">Smittium simulii</name>
    <dbReference type="NCBI Taxonomy" id="133385"/>
    <lineage>
        <taxon>Eukaryota</taxon>
        <taxon>Fungi</taxon>
        <taxon>Fungi incertae sedis</taxon>
        <taxon>Zoopagomycota</taxon>
        <taxon>Kickxellomycotina</taxon>
        <taxon>Harpellomycetes</taxon>
        <taxon>Harpellales</taxon>
        <taxon>Legeriomycetaceae</taxon>
        <taxon>Smittium</taxon>
    </lineage>
</organism>
<evidence type="ECO:0000259" key="2">
    <source>
        <dbReference type="Pfam" id="PF21762"/>
    </source>
</evidence>
<feature type="domain" description="Gfd2/YDR514C-like C-terminal" evidence="2">
    <location>
        <begin position="497"/>
        <end position="672"/>
    </location>
</feature>
<dbReference type="GO" id="GO:0003676">
    <property type="term" value="F:nucleic acid binding"/>
    <property type="evidence" value="ECO:0007669"/>
    <property type="project" value="InterPro"/>
</dbReference>
<reference evidence="3 4" key="1">
    <citation type="journal article" date="2018" name="MBio">
        <title>Comparative Genomics Reveals the Core Gene Toolbox for the Fungus-Insect Symbiosis.</title>
        <authorList>
            <person name="Wang Y."/>
            <person name="Stata M."/>
            <person name="Wang W."/>
            <person name="Stajich J.E."/>
            <person name="White M.M."/>
            <person name="Moncalvo J.M."/>
        </authorList>
    </citation>
    <scope>NUCLEOTIDE SEQUENCE [LARGE SCALE GENOMIC DNA]</scope>
    <source>
        <strain evidence="3 4">SWE-8-4</strain>
    </source>
</reference>
<protein>
    <recommendedName>
        <fullName evidence="2">Gfd2/YDR514C-like C-terminal domain-containing protein</fullName>
    </recommendedName>
</protein>
<accession>A0A2T9YJ73</accession>
<dbReference type="PANTHER" id="PTHR28083">
    <property type="entry name" value="GOOD FOR FULL DBP5 ACTIVITY PROTEIN 2"/>
    <property type="match status" value="1"/>
</dbReference>